<feature type="transmembrane region" description="Helical" evidence="7">
    <location>
        <begin position="140"/>
        <end position="159"/>
    </location>
</feature>
<dbReference type="InterPro" id="IPR017850">
    <property type="entry name" value="Alkaline_phosphatase_core_sf"/>
</dbReference>
<dbReference type="CDD" id="cd16015">
    <property type="entry name" value="LTA_synthase"/>
    <property type="match status" value="1"/>
</dbReference>
<evidence type="ECO:0000256" key="6">
    <source>
        <dbReference type="ARBA" id="ARBA00023136"/>
    </source>
</evidence>
<feature type="transmembrane region" description="Helical" evidence="7">
    <location>
        <begin position="85"/>
        <end position="105"/>
    </location>
</feature>
<dbReference type="AlphaFoldDB" id="A0A9D1WRN9"/>
<dbReference type="InterPro" id="IPR000917">
    <property type="entry name" value="Sulfatase_N"/>
</dbReference>
<evidence type="ECO:0000313" key="9">
    <source>
        <dbReference type="EMBL" id="HIX65948.1"/>
    </source>
</evidence>
<feature type="transmembrane region" description="Helical" evidence="7">
    <location>
        <begin position="171"/>
        <end position="191"/>
    </location>
</feature>
<evidence type="ECO:0000259" key="8">
    <source>
        <dbReference type="Pfam" id="PF00884"/>
    </source>
</evidence>
<evidence type="ECO:0000256" key="7">
    <source>
        <dbReference type="SAM" id="Phobius"/>
    </source>
</evidence>
<evidence type="ECO:0000313" key="10">
    <source>
        <dbReference type="Proteomes" id="UP000886800"/>
    </source>
</evidence>
<keyword evidence="5 7" id="KW-1133">Transmembrane helix</keyword>
<dbReference type="Gene3D" id="3.40.720.10">
    <property type="entry name" value="Alkaline Phosphatase, subunit A"/>
    <property type="match status" value="1"/>
</dbReference>
<comment type="pathway">
    <text evidence="2">Cell wall biogenesis; lipoteichoic acid biosynthesis.</text>
</comment>
<keyword evidence="4 7" id="KW-0812">Transmembrane</keyword>
<organism evidence="9 10">
    <name type="scientific">Candidatus Anaerotruncus excrementipullorum</name>
    <dbReference type="NCBI Taxonomy" id="2838465"/>
    <lineage>
        <taxon>Bacteria</taxon>
        <taxon>Bacillati</taxon>
        <taxon>Bacillota</taxon>
        <taxon>Clostridia</taxon>
        <taxon>Eubacteriales</taxon>
        <taxon>Oscillospiraceae</taxon>
        <taxon>Anaerotruncus</taxon>
    </lineage>
</organism>
<feature type="transmembrane region" description="Helical" evidence="7">
    <location>
        <begin position="23"/>
        <end position="41"/>
    </location>
</feature>
<dbReference type="Pfam" id="PF00884">
    <property type="entry name" value="Sulfatase"/>
    <property type="match status" value="1"/>
</dbReference>
<evidence type="ECO:0000256" key="2">
    <source>
        <dbReference type="ARBA" id="ARBA00004936"/>
    </source>
</evidence>
<evidence type="ECO:0000256" key="3">
    <source>
        <dbReference type="ARBA" id="ARBA00022475"/>
    </source>
</evidence>
<dbReference type="PANTHER" id="PTHR47371:SF3">
    <property type="entry name" value="PHOSPHOGLYCEROL TRANSFERASE I"/>
    <property type="match status" value="1"/>
</dbReference>
<evidence type="ECO:0000256" key="1">
    <source>
        <dbReference type="ARBA" id="ARBA00004651"/>
    </source>
</evidence>
<gene>
    <name evidence="9" type="ORF">H9736_06835</name>
</gene>
<protein>
    <submittedName>
        <fullName evidence="9">LTA synthase family protein</fullName>
    </submittedName>
</protein>
<dbReference type="PANTHER" id="PTHR47371">
    <property type="entry name" value="LIPOTEICHOIC ACID SYNTHASE"/>
    <property type="match status" value="1"/>
</dbReference>
<dbReference type="GO" id="GO:0005886">
    <property type="term" value="C:plasma membrane"/>
    <property type="evidence" value="ECO:0007669"/>
    <property type="project" value="UniProtKB-SubCell"/>
</dbReference>
<evidence type="ECO:0000256" key="4">
    <source>
        <dbReference type="ARBA" id="ARBA00022692"/>
    </source>
</evidence>
<keyword evidence="6 7" id="KW-0472">Membrane</keyword>
<comment type="subcellular location">
    <subcellularLocation>
        <location evidence="1">Cell membrane</location>
        <topology evidence="1">Multi-pass membrane protein</topology>
    </subcellularLocation>
</comment>
<dbReference type="SUPFAM" id="SSF53649">
    <property type="entry name" value="Alkaline phosphatase-like"/>
    <property type="match status" value="1"/>
</dbReference>
<dbReference type="InterPro" id="IPR050448">
    <property type="entry name" value="OpgB/LTA_synthase_biosynth"/>
</dbReference>
<reference evidence="9" key="2">
    <citation type="submission" date="2021-04" db="EMBL/GenBank/DDBJ databases">
        <authorList>
            <person name="Gilroy R."/>
        </authorList>
    </citation>
    <scope>NUCLEOTIDE SEQUENCE</scope>
    <source>
        <strain evidence="9">CHK188-5543</strain>
    </source>
</reference>
<proteinExistence type="predicted"/>
<dbReference type="EMBL" id="DXES01000150">
    <property type="protein sequence ID" value="HIX65948.1"/>
    <property type="molecule type" value="Genomic_DNA"/>
</dbReference>
<dbReference type="Proteomes" id="UP000886800">
    <property type="component" value="Unassembled WGS sequence"/>
</dbReference>
<accession>A0A9D1WRN9</accession>
<comment type="caution">
    <text evidence="9">The sequence shown here is derived from an EMBL/GenBank/DDBJ whole genome shotgun (WGS) entry which is preliminary data.</text>
</comment>
<keyword evidence="3" id="KW-1003">Cell membrane</keyword>
<feature type="transmembrane region" description="Helical" evidence="7">
    <location>
        <begin position="61"/>
        <end position="78"/>
    </location>
</feature>
<name>A0A9D1WRN9_9FIRM</name>
<feature type="domain" description="Sulfatase N-terminal" evidence="8">
    <location>
        <begin position="274"/>
        <end position="577"/>
    </location>
</feature>
<sequence>MQTTLFSRENLPICRGGSPRQRLRPLGIVFFLLVPLAALLTSEWIQRGSLESFFPSLASHTYSYLLAWIFLAAIYAAVTCLSGCHWLGVLVLGVLTALPAAVTYFKLEMRGEPFFPWDLFQLSEASGVVGKANLEIQPPMVYTILLFLLLLVVAARFLRQPRRQDPRRWQRRMACGGVSLLVSFGMVWGVYLQPAVTQWFGIIPDMWMQDRYYRNYGLISSFMSNLQALDVSAPEDYSQEAVEQLKGELLQNPSPEPFYPDSYAAKGDGRVTQPNIIFVMNESFWDVTELEGITYDQPVTPNLQRLKGEAAVGKAYSPSFGGGTCDVEFEALTGYSMEFLPSGSKPYQQHVTHDMLATPSFLKSQGYDTLAVHGYYRKYWSRDTAYPHLGIDKFIAAEDFENPEKKRSYYWGGGLITDGEMARRIIQEYENRDPSKPLFLHAVTMQNHTSYNEKNYPEEELVEITSAPEGLSQGTLSQLRDFATGIREADAMLGTLVDYFSQVEEPTILVFWGDHYNPVGKGYELYEKTGYIDPGDTASPMLHGTPLVVWSNYYQEPVDLGTVAAYEISPVVMDLYGLERPPLYSYLIQQLNVYRARTRGITVQPDGSFSDSLTEEQQAWFDNHWLLQYDGMFGEDYLNTPGGS</sequence>
<reference evidence="9" key="1">
    <citation type="journal article" date="2021" name="PeerJ">
        <title>Extensive microbial diversity within the chicken gut microbiome revealed by metagenomics and culture.</title>
        <authorList>
            <person name="Gilroy R."/>
            <person name="Ravi A."/>
            <person name="Getino M."/>
            <person name="Pursley I."/>
            <person name="Horton D.L."/>
            <person name="Alikhan N.F."/>
            <person name="Baker D."/>
            <person name="Gharbi K."/>
            <person name="Hall N."/>
            <person name="Watson M."/>
            <person name="Adriaenssens E.M."/>
            <person name="Foster-Nyarko E."/>
            <person name="Jarju S."/>
            <person name="Secka A."/>
            <person name="Antonio M."/>
            <person name="Oren A."/>
            <person name="Chaudhuri R.R."/>
            <person name="La Ragione R."/>
            <person name="Hildebrand F."/>
            <person name="Pallen M.J."/>
        </authorList>
    </citation>
    <scope>NUCLEOTIDE SEQUENCE</scope>
    <source>
        <strain evidence="9">CHK188-5543</strain>
    </source>
</reference>
<evidence type="ECO:0000256" key="5">
    <source>
        <dbReference type="ARBA" id="ARBA00022989"/>
    </source>
</evidence>